<evidence type="ECO:0000259" key="1">
    <source>
        <dbReference type="Pfam" id="PF13276"/>
    </source>
</evidence>
<dbReference type="KEGG" id="rev:HUE57_10065"/>
<dbReference type="InterPro" id="IPR025948">
    <property type="entry name" value="HTH-like_dom"/>
</dbReference>
<dbReference type="AlphaFoldDB" id="A0A6N0I0U4"/>
<dbReference type="Proteomes" id="UP000509658">
    <property type="component" value="Chromosome"/>
</dbReference>
<evidence type="ECO:0000313" key="3">
    <source>
        <dbReference type="Proteomes" id="UP000509658"/>
    </source>
</evidence>
<keyword evidence="3" id="KW-1185">Reference proteome</keyword>
<gene>
    <name evidence="2" type="ORF">HUE57_10065</name>
</gene>
<feature type="domain" description="HTH-like" evidence="1">
    <location>
        <begin position="1"/>
        <end position="31"/>
    </location>
</feature>
<name>A0A6N0I0U4_9GAMM</name>
<accession>A0A6N0I0U4</accession>
<evidence type="ECO:0000313" key="2">
    <source>
        <dbReference type="EMBL" id="QKQ28228.1"/>
    </source>
</evidence>
<sequence>MHQTLRNQGVRIGKKRVERLMRDNGVVGRVVKVTRRRLD</sequence>
<protein>
    <submittedName>
        <fullName evidence="2">IS3 family transposase</fullName>
    </submittedName>
</protein>
<dbReference type="RefSeq" id="WP_174673743.1">
    <property type="nucleotide sequence ID" value="NZ_CP054491.1"/>
</dbReference>
<dbReference type="Pfam" id="PF13276">
    <property type="entry name" value="HTH_21"/>
    <property type="match status" value="1"/>
</dbReference>
<reference evidence="2 3" key="1">
    <citation type="submission" date="2020-05" db="EMBL/GenBank/DDBJ databases">
        <title>Horizontal transmission and recombination maintain forever young bacterial symbiont genomes.</title>
        <authorList>
            <person name="Russell S.L."/>
            <person name="Pepper-Tunick E."/>
            <person name="Svedberg J."/>
            <person name="Byrne A."/>
            <person name="Ruelas Castillo J."/>
            <person name="Vollmers C."/>
            <person name="Beinart R.A."/>
            <person name="Corbett-Detig R."/>
        </authorList>
    </citation>
    <scope>NUCLEOTIDE SEQUENCE [LARGE SCALE GENOMIC DNA]</scope>
    <source>
        <strain evidence="2">Santa_Monica_outfall</strain>
    </source>
</reference>
<dbReference type="EMBL" id="CP054491">
    <property type="protein sequence ID" value="QKQ28228.1"/>
    <property type="molecule type" value="Genomic_DNA"/>
</dbReference>
<proteinExistence type="predicted"/>
<organism evidence="2 3">
    <name type="scientific">Candidatus Reidiella endopervernicosa</name>
    <dbReference type="NCBI Taxonomy" id="2738883"/>
    <lineage>
        <taxon>Bacteria</taxon>
        <taxon>Pseudomonadati</taxon>
        <taxon>Pseudomonadota</taxon>
        <taxon>Gammaproteobacteria</taxon>
        <taxon>Candidatus Reidiella</taxon>
    </lineage>
</organism>